<keyword evidence="9" id="KW-1185">Reference proteome</keyword>
<dbReference type="KEGG" id="dalk:DSCA_48100"/>
<dbReference type="InterPro" id="IPR050638">
    <property type="entry name" value="AA-Vitamin_Transporters"/>
</dbReference>
<evidence type="ECO:0000256" key="1">
    <source>
        <dbReference type="ARBA" id="ARBA00004651"/>
    </source>
</evidence>
<keyword evidence="2" id="KW-1003">Cell membrane</keyword>
<evidence type="ECO:0000259" key="7">
    <source>
        <dbReference type="Pfam" id="PF00892"/>
    </source>
</evidence>
<dbReference type="GO" id="GO:0005886">
    <property type="term" value="C:plasma membrane"/>
    <property type="evidence" value="ECO:0007669"/>
    <property type="project" value="UniProtKB-SubCell"/>
</dbReference>
<feature type="transmembrane region" description="Helical" evidence="6">
    <location>
        <begin position="288"/>
        <end position="305"/>
    </location>
</feature>
<feature type="transmembrane region" description="Helical" evidence="6">
    <location>
        <begin position="114"/>
        <end position="135"/>
    </location>
</feature>
<name>A0A5K7YR90_9BACT</name>
<reference evidence="8 9" key="1">
    <citation type="submission" date="2019-11" db="EMBL/GenBank/DDBJ databases">
        <title>Comparative genomics of hydrocarbon-degrading Desulfosarcina strains.</title>
        <authorList>
            <person name="Watanabe M."/>
            <person name="Kojima H."/>
            <person name="Fukui M."/>
        </authorList>
    </citation>
    <scope>NUCLEOTIDE SEQUENCE [LARGE SCALE GENOMIC DNA]</scope>
    <source>
        <strain evidence="8 9">PL12</strain>
    </source>
</reference>
<keyword evidence="5 6" id="KW-0472">Membrane</keyword>
<accession>A0A5K7YR90</accession>
<evidence type="ECO:0000256" key="5">
    <source>
        <dbReference type="ARBA" id="ARBA00023136"/>
    </source>
</evidence>
<sequence>MKIAQMARSLNRPGGGVVIHSGGILPVAALFAAVLLWGGSFAAMRLSVQAMSPWSVMWLRMAIALAVILPFAGRLKIDAYRRGDWKLIGPMVLFQPCFYFLLESNALCYTTSSQAGVISAFVPILVAVGAWAILAEPLGRRTLAGLFLSVAGVAILSLSGRPGAAAANPLLGNVLELGAMACAAVNIIMVKRLCERYSPWLLTAFQVAAGTLFFSPGLVLLWRQPGVVWTVPLIFSIVFLGALVTLGAFGLYNWAMSRIPASRASMFINLVPVTAVAIGWMVMGESLSGVQCVAAAAVVVGVGISQKGSRQA</sequence>
<dbReference type="PANTHER" id="PTHR32322:SF18">
    <property type="entry name" value="S-ADENOSYLMETHIONINE_S-ADENOSYLHOMOCYSTEINE TRANSPORTER"/>
    <property type="match status" value="1"/>
</dbReference>
<evidence type="ECO:0000313" key="9">
    <source>
        <dbReference type="Proteomes" id="UP000427906"/>
    </source>
</evidence>
<keyword evidence="4 6" id="KW-1133">Transmembrane helix</keyword>
<evidence type="ECO:0000313" key="8">
    <source>
        <dbReference type="EMBL" id="BBO70880.1"/>
    </source>
</evidence>
<comment type="subcellular location">
    <subcellularLocation>
        <location evidence="1">Cell membrane</location>
        <topology evidence="1">Multi-pass membrane protein</topology>
    </subcellularLocation>
</comment>
<dbReference type="AlphaFoldDB" id="A0A5K7YR90"/>
<dbReference type="Proteomes" id="UP000427906">
    <property type="component" value="Chromosome"/>
</dbReference>
<dbReference type="PANTHER" id="PTHR32322">
    <property type="entry name" value="INNER MEMBRANE TRANSPORTER"/>
    <property type="match status" value="1"/>
</dbReference>
<evidence type="ECO:0000256" key="4">
    <source>
        <dbReference type="ARBA" id="ARBA00022989"/>
    </source>
</evidence>
<feature type="domain" description="EamA" evidence="7">
    <location>
        <begin position="171"/>
        <end position="303"/>
    </location>
</feature>
<evidence type="ECO:0000256" key="3">
    <source>
        <dbReference type="ARBA" id="ARBA00022692"/>
    </source>
</evidence>
<dbReference type="EMBL" id="AP021874">
    <property type="protein sequence ID" value="BBO70880.1"/>
    <property type="molecule type" value="Genomic_DNA"/>
</dbReference>
<organism evidence="8 9">
    <name type="scientific">Desulfosarcina alkanivorans</name>
    <dbReference type="NCBI Taxonomy" id="571177"/>
    <lineage>
        <taxon>Bacteria</taxon>
        <taxon>Pseudomonadati</taxon>
        <taxon>Thermodesulfobacteriota</taxon>
        <taxon>Desulfobacteria</taxon>
        <taxon>Desulfobacterales</taxon>
        <taxon>Desulfosarcinaceae</taxon>
        <taxon>Desulfosarcina</taxon>
    </lineage>
</organism>
<evidence type="ECO:0000256" key="2">
    <source>
        <dbReference type="ARBA" id="ARBA00022475"/>
    </source>
</evidence>
<evidence type="ECO:0000256" key="6">
    <source>
        <dbReference type="SAM" id="Phobius"/>
    </source>
</evidence>
<feature type="transmembrane region" description="Helical" evidence="6">
    <location>
        <begin position="264"/>
        <end position="282"/>
    </location>
</feature>
<gene>
    <name evidence="8" type="ORF">DSCA_48100</name>
</gene>
<feature type="transmembrane region" description="Helical" evidence="6">
    <location>
        <begin position="170"/>
        <end position="188"/>
    </location>
</feature>
<dbReference type="SUPFAM" id="SSF103481">
    <property type="entry name" value="Multidrug resistance efflux transporter EmrE"/>
    <property type="match status" value="2"/>
</dbReference>
<feature type="transmembrane region" description="Helical" evidence="6">
    <location>
        <begin position="228"/>
        <end position="252"/>
    </location>
</feature>
<dbReference type="InterPro" id="IPR037185">
    <property type="entry name" value="EmrE-like"/>
</dbReference>
<feature type="domain" description="EamA" evidence="7">
    <location>
        <begin position="28"/>
        <end position="157"/>
    </location>
</feature>
<proteinExistence type="predicted"/>
<feature type="transmembrane region" description="Helical" evidence="6">
    <location>
        <begin position="85"/>
        <end position="102"/>
    </location>
</feature>
<dbReference type="Gene3D" id="1.10.3730.20">
    <property type="match status" value="2"/>
</dbReference>
<feature type="transmembrane region" description="Helical" evidence="6">
    <location>
        <begin position="142"/>
        <end position="158"/>
    </location>
</feature>
<protein>
    <recommendedName>
        <fullName evidence="7">EamA domain-containing protein</fullName>
    </recommendedName>
</protein>
<dbReference type="InterPro" id="IPR000620">
    <property type="entry name" value="EamA_dom"/>
</dbReference>
<feature type="transmembrane region" description="Helical" evidence="6">
    <location>
        <begin position="21"/>
        <end position="43"/>
    </location>
</feature>
<dbReference type="Pfam" id="PF00892">
    <property type="entry name" value="EamA"/>
    <property type="match status" value="2"/>
</dbReference>
<feature type="transmembrane region" description="Helical" evidence="6">
    <location>
        <begin position="200"/>
        <end position="222"/>
    </location>
</feature>
<keyword evidence="3 6" id="KW-0812">Transmembrane</keyword>
<feature type="transmembrane region" description="Helical" evidence="6">
    <location>
        <begin position="55"/>
        <end position="73"/>
    </location>
</feature>